<feature type="compositionally biased region" description="Basic and acidic residues" evidence="1">
    <location>
        <begin position="17"/>
        <end position="31"/>
    </location>
</feature>
<feature type="region of interest" description="Disordered" evidence="1">
    <location>
        <begin position="1"/>
        <end position="32"/>
    </location>
</feature>
<name>A0A4Y7PJB4_9AGAM</name>
<dbReference type="VEuPathDB" id="FungiDB:BD410DRAFT_808842"/>
<organism evidence="2 3">
    <name type="scientific">Rickenella mellea</name>
    <dbReference type="NCBI Taxonomy" id="50990"/>
    <lineage>
        <taxon>Eukaryota</taxon>
        <taxon>Fungi</taxon>
        <taxon>Dikarya</taxon>
        <taxon>Basidiomycota</taxon>
        <taxon>Agaricomycotina</taxon>
        <taxon>Agaricomycetes</taxon>
        <taxon>Hymenochaetales</taxon>
        <taxon>Rickenellaceae</taxon>
        <taxon>Rickenella</taxon>
    </lineage>
</organism>
<dbReference type="EMBL" id="ML170271">
    <property type="protein sequence ID" value="TDL15564.1"/>
    <property type="molecule type" value="Genomic_DNA"/>
</dbReference>
<proteinExistence type="predicted"/>
<accession>A0A4Y7PJB4</accession>
<reference evidence="2 3" key="1">
    <citation type="submission" date="2018-06" db="EMBL/GenBank/DDBJ databases">
        <title>A transcriptomic atlas of mushroom development highlights an independent origin of complex multicellularity.</title>
        <authorList>
            <consortium name="DOE Joint Genome Institute"/>
            <person name="Krizsan K."/>
            <person name="Almasi E."/>
            <person name="Merenyi Z."/>
            <person name="Sahu N."/>
            <person name="Viragh M."/>
            <person name="Koszo T."/>
            <person name="Mondo S."/>
            <person name="Kiss B."/>
            <person name="Balint B."/>
            <person name="Kues U."/>
            <person name="Barry K."/>
            <person name="Hegedus J.C."/>
            <person name="Henrissat B."/>
            <person name="Johnson J."/>
            <person name="Lipzen A."/>
            <person name="Ohm R."/>
            <person name="Nagy I."/>
            <person name="Pangilinan J."/>
            <person name="Yan J."/>
            <person name="Xiong Y."/>
            <person name="Grigoriev I.V."/>
            <person name="Hibbett D.S."/>
            <person name="Nagy L.G."/>
        </authorList>
    </citation>
    <scope>NUCLEOTIDE SEQUENCE [LARGE SCALE GENOMIC DNA]</scope>
    <source>
        <strain evidence="2 3">SZMC22713</strain>
    </source>
</reference>
<sequence length="279" mass="31643">MGRRRIKSPYQNEESFEGNKEEERAHLDRNVSGRGNPTRLVYDANGFLTFLVEDPEWGDRAGDDWVEVRRSGRLIGRKASTKDIYVHRLVWIGVKGSQMICADPKRMNIAIGCVRVSKGDEVTKSDWKGRGRPSTNDAVSISVNLRSGLTEDHRGCFEKESPSIPKGGSGDVDPCDLVNRAMTRVTIMRQTTQYKSVKLRTYSTAKTEETNNGYDSYYNRFTVALAGRPCPEFEPIDGKLLPFPVFIERFELHKMYKFIVEITLDDKILVATPRRGVVT</sequence>
<gene>
    <name evidence="2" type="ORF">BD410DRAFT_808842</name>
</gene>
<evidence type="ECO:0000313" key="2">
    <source>
        <dbReference type="EMBL" id="TDL15564.1"/>
    </source>
</evidence>
<evidence type="ECO:0000313" key="3">
    <source>
        <dbReference type="Proteomes" id="UP000294933"/>
    </source>
</evidence>
<dbReference type="AlphaFoldDB" id="A0A4Y7PJB4"/>
<keyword evidence="3" id="KW-1185">Reference proteome</keyword>
<evidence type="ECO:0000256" key="1">
    <source>
        <dbReference type="SAM" id="MobiDB-lite"/>
    </source>
</evidence>
<protein>
    <submittedName>
        <fullName evidence="2">Uncharacterized protein</fullName>
    </submittedName>
</protein>
<dbReference type="Proteomes" id="UP000294933">
    <property type="component" value="Unassembled WGS sequence"/>
</dbReference>